<name>A0A239B614_9ACTN</name>
<evidence type="ECO:0000259" key="3">
    <source>
        <dbReference type="Pfam" id="PF13340"/>
    </source>
</evidence>
<dbReference type="Pfam" id="PF01609">
    <property type="entry name" value="DDE_Tnp_1"/>
    <property type="match status" value="1"/>
</dbReference>
<dbReference type="PANTHER" id="PTHR30007">
    <property type="entry name" value="PHP DOMAIN PROTEIN"/>
    <property type="match status" value="1"/>
</dbReference>
<dbReference type="OrthoDB" id="4546548at2"/>
<dbReference type="GO" id="GO:0004803">
    <property type="term" value="F:transposase activity"/>
    <property type="evidence" value="ECO:0007669"/>
    <property type="project" value="InterPro"/>
</dbReference>
<feature type="domain" description="Transposase IS4-like" evidence="2">
    <location>
        <begin position="105"/>
        <end position="284"/>
    </location>
</feature>
<dbReference type="AlphaFoldDB" id="A0A239B614"/>
<dbReference type="Pfam" id="PF13340">
    <property type="entry name" value="DUF4096"/>
    <property type="match status" value="1"/>
</dbReference>
<dbReference type="NCBIfam" id="NF033580">
    <property type="entry name" value="transpos_IS5_3"/>
    <property type="match status" value="1"/>
</dbReference>
<evidence type="ECO:0000256" key="1">
    <source>
        <dbReference type="SAM" id="MobiDB-lite"/>
    </source>
</evidence>
<dbReference type="EMBL" id="FZNO01000087">
    <property type="protein sequence ID" value="SNS03112.1"/>
    <property type="molecule type" value="Genomic_DNA"/>
</dbReference>
<dbReference type="GO" id="GO:0003677">
    <property type="term" value="F:DNA binding"/>
    <property type="evidence" value="ECO:0007669"/>
    <property type="project" value="InterPro"/>
</dbReference>
<feature type="region of interest" description="Disordered" evidence="1">
    <location>
        <begin position="120"/>
        <end position="147"/>
    </location>
</feature>
<feature type="domain" description="Insertion element IS402-like" evidence="3">
    <location>
        <begin position="13"/>
        <end position="89"/>
    </location>
</feature>
<dbReference type="InterPro" id="IPR002559">
    <property type="entry name" value="Transposase_11"/>
</dbReference>
<evidence type="ECO:0000259" key="2">
    <source>
        <dbReference type="Pfam" id="PF01609"/>
    </source>
</evidence>
<proteinExistence type="predicted"/>
<accession>A0A239B614</accession>
<protein>
    <submittedName>
        <fullName evidence="4">Transposase DDE domain-containing protein</fullName>
    </submittedName>
</protein>
<keyword evidence="5" id="KW-1185">Reference proteome</keyword>
<organism evidence="4 5">
    <name type="scientific">Blastococcus mobilis</name>
    <dbReference type="NCBI Taxonomy" id="1938746"/>
    <lineage>
        <taxon>Bacteria</taxon>
        <taxon>Bacillati</taxon>
        <taxon>Actinomycetota</taxon>
        <taxon>Actinomycetes</taxon>
        <taxon>Geodermatophilales</taxon>
        <taxon>Geodermatophilaceae</taxon>
        <taxon>Blastococcus</taxon>
    </lineage>
</organism>
<dbReference type="GO" id="GO:0006313">
    <property type="term" value="P:DNA transposition"/>
    <property type="evidence" value="ECO:0007669"/>
    <property type="project" value="InterPro"/>
</dbReference>
<dbReference type="InterPro" id="IPR025161">
    <property type="entry name" value="IS402-like_dom"/>
</dbReference>
<dbReference type="PANTHER" id="PTHR30007:SF1">
    <property type="entry name" value="BLR1914 PROTEIN"/>
    <property type="match status" value="1"/>
</dbReference>
<sequence>MDGTLPAGARHDLTDEQWAILASLLEALLPVGQKPGRPRKWTLRQLIDGIRFRTRTGCPWRDVPERYGTWQSVYGLFRAWQLAGTWAAILSGLQASSAEVGLIDWVVSVDSTINRAHQHAAGARRHPEAQRTPPVGEPADHALGRSRGGLSTKVHLAVEQGRKTLATALTPGQAADSPQFTTVLGRIRVPRRSGPGRPRTRPTRVLADKAYSSRANRTYLRRRGIPATIPVKADQRANRRKKGSAGGRPPTFDADRYRQRHAVECGINLHKQHRGFATRYDKLAVRYEATVQISDIDIWLRDLSNRA</sequence>
<gene>
    <name evidence="4" type="ORF">SAMN06272737_1871</name>
</gene>
<feature type="region of interest" description="Disordered" evidence="1">
    <location>
        <begin position="234"/>
        <end position="254"/>
    </location>
</feature>
<evidence type="ECO:0000313" key="4">
    <source>
        <dbReference type="EMBL" id="SNS03112.1"/>
    </source>
</evidence>
<dbReference type="RefSeq" id="WP_089339114.1">
    <property type="nucleotide sequence ID" value="NZ_FZNO01000087.1"/>
</dbReference>
<dbReference type="Proteomes" id="UP000198403">
    <property type="component" value="Unassembled WGS sequence"/>
</dbReference>
<evidence type="ECO:0000313" key="5">
    <source>
        <dbReference type="Proteomes" id="UP000198403"/>
    </source>
</evidence>
<reference evidence="4 5" key="1">
    <citation type="submission" date="2017-06" db="EMBL/GenBank/DDBJ databases">
        <authorList>
            <person name="Kim H.J."/>
            <person name="Triplett B.A."/>
        </authorList>
    </citation>
    <scope>NUCLEOTIDE SEQUENCE [LARGE SCALE GENOMIC DNA]</scope>
    <source>
        <strain evidence="4 5">DSM 44272</strain>
    </source>
</reference>